<evidence type="ECO:0000313" key="2">
    <source>
        <dbReference type="EMBL" id="GAA2449641.1"/>
    </source>
</evidence>
<name>A0ABP5X9P5_9ACTN</name>
<dbReference type="SUPFAM" id="SSF52113">
    <property type="entry name" value="BRCT domain"/>
    <property type="match status" value="1"/>
</dbReference>
<protein>
    <submittedName>
        <fullName evidence="2">Uncharacterized protein</fullName>
    </submittedName>
</protein>
<evidence type="ECO:0000256" key="1">
    <source>
        <dbReference type="SAM" id="MobiDB-lite"/>
    </source>
</evidence>
<gene>
    <name evidence="2" type="ORF">GCM10010405_36370</name>
</gene>
<dbReference type="Proteomes" id="UP001501638">
    <property type="component" value="Unassembled WGS sequence"/>
</dbReference>
<accession>A0ABP5X9P5</accession>
<keyword evidence="3" id="KW-1185">Reference proteome</keyword>
<organism evidence="2 3">
    <name type="scientific">Streptomyces macrosporus</name>
    <dbReference type="NCBI Taxonomy" id="44032"/>
    <lineage>
        <taxon>Bacteria</taxon>
        <taxon>Bacillati</taxon>
        <taxon>Actinomycetota</taxon>
        <taxon>Actinomycetes</taxon>
        <taxon>Kitasatosporales</taxon>
        <taxon>Streptomycetaceae</taxon>
        <taxon>Streptomyces</taxon>
    </lineage>
</organism>
<feature type="region of interest" description="Disordered" evidence="1">
    <location>
        <begin position="130"/>
        <end position="151"/>
    </location>
</feature>
<dbReference type="InterPro" id="IPR036420">
    <property type="entry name" value="BRCT_dom_sf"/>
</dbReference>
<reference evidence="3" key="1">
    <citation type="journal article" date="2019" name="Int. J. Syst. Evol. Microbiol.">
        <title>The Global Catalogue of Microorganisms (GCM) 10K type strain sequencing project: providing services to taxonomists for standard genome sequencing and annotation.</title>
        <authorList>
            <consortium name="The Broad Institute Genomics Platform"/>
            <consortium name="The Broad Institute Genome Sequencing Center for Infectious Disease"/>
            <person name="Wu L."/>
            <person name="Ma J."/>
        </authorList>
    </citation>
    <scope>NUCLEOTIDE SEQUENCE [LARGE SCALE GENOMIC DNA]</scope>
    <source>
        <strain evidence="3">JCM 6305</strain>
    </source>
</reference>
<comment type="caution">
    <text evidence="2">The sequence shown here is derived from an EMBL/GenBank/DDBJ whole genome shotgun (WGS) entry which is preliminary data.</text>
</comment>
<evidence type="ECO:0000313" key="3">
    <source>
        <dbReference type="Proteomes" id="UP001501638"/>
    </source>
</evidence>
<dbReference type="EMBL" id="BAAASZ010000026">
    <property type="protein sequence ID" value="GAA2449641.1"/>
    <property type="molecule type" value="Genomic_DNA"/>
</dbReference>
<proteinExistence type="predicted"/>
<dbReference type="Gene3D" id="3.40.50.10190">
    <property type="entry name" value="BRCT domain"/>
    <property type="match status" value="1"/>
</dbReference>
<sequence length="151" mass="16671">MAGRQRDGRVRSLKGRTICFTGRVLVDGVWMVRTRCAEEAERRGAIYRTDFSRGVTLVVYGDLAGKVVTDPRRAYSSTLVDVEEERRRGRHVCVVDGDGFSNLLRRRSAPCLELRRTGQGVFALCRLPRPGTTSSADPSGCGESAGTRPRP</sequence>